<feature type="coiled-coil region" evidence="1">
    <location>
        <begin position="158"/>
        <end position="185"/>
    </location>
</feature>
<dbReference type="Proteomes" id="UP000193006">
    <property type="component" value="Chromosome"/>
</dbReference>
<dbReference type="RefSeq" id="WP_066158295.1">
    <property type="nucleotide sequence ID" value="NZ_CP020814.1"/>
</dbReference>
<evidence type="ECO:0000256" key="1">
    <source>
        <dbReference type="SAM" id="Coils"/>
    </source>
</evidence>
<gene>
    <name evidence="3" type="ORF">BkAM31D_21615</name>
</gene>
<evidence type="ECO:0000313" key="3">
    <source>
        <dbReference type="EMBL" id="ARK32242.1"/>
    </source>
</evidence>
<dbReference type="KEGG" id="bkw:BkAM31D_21615"/>
<dbReference type="CDD" id="cd00229">
    <property type="entry name" value="SGNH_hydrolase"/>
    <property type="match status" value="1"/>
</dbReference>
<evidence type="ECO:0000313" key="4">
    <source>
        <dbReference type="Proteomes" id="UP000193006"/>
    </source>
</evidence>
<name>A0A1X9MMA7_9BACI</name>
<keyword evidence="4" id="KW-1185">Reference proteome</keyword>
<sequence>MKNFFYYATIVLSFVIILVGHFHYQQKLEVQAETLHMSESIIEVEVPTEKAKARPDVDWELGGILEELTKEHEDEKELSITVLGSSSLSSISYSNTWPKLLVQDLRPVLDDHQLNLTVIDVHQSTSDSVVNGSYMETLLKSEPDLLLIDPFSHNDFDNLSMKESIENLNELIDKLEKELDAQIIFLSPSPLLSEEKFAEHVKKLKKELEDQDYLYADHWKAWPKSDDDDIKTYVKDDMPTKKGHELIAESLRGYLLK</sequence>
<keyword evidence="2" id="KW-0472">Membrane</keyword>
<keyword evidence="2" id="KW-1133">Transmembrane helix</keyword>
<keyword evidence="1" id="KW-0175">Coiled coil</keyword>
<dbReference type="STRING" id="199441.BkAM31D_21615"/>
<dbReference type="SUPFAM" id="SSF52266">
    <property type="entry name" value="SGNH hydrolase"/>
    <property type="match status" value="1"/>
</dbReference>
<keyword evidence="2" id="KW-0812">Transmembrane</keyword>
<dbReference type="AlphaFoldDB" id="A0A1X9MMA7"/>
<evidence type="ECO:0008006" key="5">
    <source>
        <dbReference type="Google" id="ProtNLM"/>
    </source>
</evidence>
<dbReference type="Gene3D" id="3.40.50.1110">
    <property type="entry name" value="SGNH hydrolase"/>
    <property type="match status" value="1"/>
</dbReference>
<proteinExistence type="predicted"/>
<feature type="transmembrane region" description="Helical" evidence="2">
    <location>
        <begin position="6"/>
        <end position="24"/>
    </location>
</feature>
<dbReference type="InterPro" id="IPR036514">
    <property type="entry name" value="SGNH_hydro_sf"/>
</dbReference>
<evidence type="ECO:0000256" key="2">
    <source>
        <dbReference type="SAM" id="Phobius"/>
    </source>
</evidence>
<protein>
    <recommendedName>
        <fullName evidence="5">SGNH hydrolase-type esterase domain-containing protein</fullName>
    </recommendedName>
</protein>
<dbReference type="EMBL" id="CP020814">
    <property type="protein sequence ID" value="ARK32242.1"/>
    <property type="molecule type" value="Genomic_DNA"/>
</dbReference>
<accession>A0A1X9MMA7</accession>
<reference evidence="3 4" key="1">
    <citation type="submission" date="2017-04" db="EMBL/GenBank/DDBJ databases">
        <title>Bacillus krulwichiae AM31D Genome sequencing and assembly.</title>
        <authorList>
            <person name="Krulwich T.A."/>
            <person name="Anastor L."/>
            <person name="Ehrlich R."/>
            <person name="Ehrlich G.D."/>
            <person name="Janto B."/>
        </authorList>
    </citation>
    <scope>NUCLEOTIDE SEQUENCE [LARGE SCALE GENOMIC DNA]</scope>
    <source>
        <strain evidence="3 4">AM31D</strain>
    </source>
</reference>
<organism evidence="3 4">
    <name type="scientific">Halalkalibacter krulwichiae</name>
    <dbReference type="NCBI Taxonomy" id="199441"/>
    <lineage>
        <taxon>Bacteria</taxon>
        <taxon>Bacillati</taxon>
        <taxon>Bacillota</taxon>
        <taxon>Bacilli</taxon>
        <taxon>Bacillales</taxon>
        <taxon>Bacillaceae</taxon>
        <taxon>Halalkalibacter</taxon>
    </lineage>
</organism>